<gene>
    <name evidence="2" type="ORF">ABIC99_001251</name>
    <name evidence="3" type="ORF">EWH46_09015</name>
</gene>
<dbReference type="PANTHER" id="PTHR36558">
    <property type="entry name" value="GLR1098 PROTEIN"/>
    <property type="match status" value="1"/>
</dbReference>
<dbReference type="PANTHER" id="PTHR36558:SF1">
    <property type="entry name" value="RESTRICTION ENDONUCLEASE DOMAIN-CONTAINING PROTEIN-RELATED"/>
    <property type="match status" value="1"/>
</dbReference>
<organism evidence="3 4">
    <name type="scientific">Sphaerotilus sulfidivorans</name>
    <dbReference type="NCBI Taxonomy" id="639200"/>
    <lineage>
        <taxon>Bacteria</taxon>
        <taxon>Pseudomonadati</taxon>
        <taxon>Pseudomonadota</taxon>
        <taxon>Betaproteobacteria</taxon>
        <taxon>Burkholderiales</taxon>
        <taxon>Sphaerotilaceae</taxon>
        <taxon>Sphaerotilus</taxon>
    </lineage>
</organism>
<keyword evidence="3" id="KW-0540">Nuclease</keyword>
<dbReference type="CDD" id="cd06260">
    <property type="entry name" value="DUF820-like"/>
    <property type="match status" value="1"/>
</dbReference>
<dbReference type="EMBL" id="CP035708">
    <property type="protein sequence ID" value="QEN00900.1"/>
    <property type="molecule type" value="Genomic_DNA"/>
</dbReference>
<evidence type="ECO:0000313" key="2">
    <source>
        <dbReference type="EMBL" id="MET3603467.1"/>
    </source>
</evidence>
<reference evidence="3 4" key="1">
    <citation type="submission" date="2019-02" db="EMBL/GenBank/DDBJ databases">
        <title>Complete Genome Sequence and Methylome Analysis of Sphaerotilus natans subsp. sulfidivorans D-507.</title>
        <authorList>
            <person name="Fomenkov A."/>
            <person name="Gridneva E."/>
            <person name="Smolyakov D."/>
            <person name="Dubinina G."/>
            <person name="Vincze T."/>
            <person name="Grabovich M."/>
            <person name="Roberts R.J."/>
        </authorList>
    </citation>
    <scope>NUCLEOTIDE SEQUENCE [LARGE SCALE GENOMIC DNA]</scope>
    <source>
        <strain evidence="3 4">D-507</strain>
    </source>
</reference>
<dbReference type="Proteomes" id="UP000323522">
    <property type="component" value="Chromosome"/>
</dbReference>
<dbReference type="Proteomes" id="UP001549111">
    <property type="component" value="Unassembled WGS sequence"/>
</dbReference>
<dbReference type="KEGG" id="snn:EWH46_09015"/>
<dbReference type="Gene3D" id="3.90.1570.10">
    <property type="entry name" value="tt1808, chain A"/>
    <property type="match status" value="1"/>
</dbReference>
<dbReference type="RefSeq" id="WP_149503613.1">
    <property type="nucleotide sequence ID" value="NZ_CP035708.1"/>
</dbReference>
<evidence type="ECO:0000313" key="5">
    <source>
        <dbReference type="Proteomes" id="UP001549111"/>
    </source>
</evidence>
<dbReference type="InterPro" id="IPR011335">
    <property type="entry name" value="Restrct_endonuc-II-like"/>
</dbReference>
<feature type="domain" description="Putative restriction endonuclease" evidence="1">
    <location>
        <begin position="13"/>
        <end position="167"/>
    </location>
</feature>
<dbReference type="EMBL" id="JBEPLS010000003">
    <property type="protein sequence ID" value="MET3603467.1"/>
    <property type="molecule type" value="Genomic_DNA"/>
</dbReference>
<reference evidence="2 5" key="2">
    <citation type="submission" date="2024-06" db="EMBL/GenBank/DDBJ databases">
        <title>Genomic Encyclopedia of Type Strains, Phase IV (KMG-IV): sequencing the most valuable type-strain genomes for metagenomic binning, comparative biology and taxonomic classification.</title>
        <authorList>
            <person name="Goeker M."/>
        </authorList>
    </citation>
    <scope>NUCLEOTIDE SEQUENCE [LARGE SCALE GENOMIC DNA]</scope>
    <source>
        <strain evidence="2 5">D-501</strain>
    </source>
</reference>
<evidence type="ECO:0000313" key="4">
    <source>
        <dbReference type="Proteomes" id="UP000323522"/>
    </source>
</evidence>
<name>A0A5C1Q1J5_9BURK</name>
<dbReference type="GO" id="GO:0004519">
    <property type="term" value="F:endonuclease activity"/>
    <property type="evidence" value="ECO:0007669"/>
    <property type="project" value="UniProtKB-KW"/>
</dbReference>
<accession>A0A5C1Q1J5</accession>
<dbReference type="Pfam" id="PF05685">
    <property type="entry name" value="Uma2"/>
    <property type="match status" value="1"/>
</dbReference>
<dbReference type="InterPro" id="IPR008538">
    <property type="entry name" value="Uma2"/>
</dbReference>
<dbReference type="InterPro" id="IPR012296">
    <property type="entry name" value="Nuclease_put_TT1808"/>
</dbReference>
<dbReference type="SUPFAM" id="SSF52980">
    <property type="entry name" value="Restriction endonuclease-like"/>
    <property type="match status" value="1"/>
</dbReference>
<keyword evidence="3" id="KW-0378">Hydrolase</keyword>
<evidence type="ECO:0000259" key="1">
    <source>
        <dbReference type="Pfam" id="PF05685"/>
    </source>
</evidence>
<evidence type="ECO:0000313" key="3">
    <source>
        <dbReference type="EMBL" id="QEN00900.1"/>
    </source>
</evidence>
<keyword evidence="3" id="KW-0255">Endonuclease</keyword>
<protein>
    <submittedName>
        <fullName evidence="3">Uma2 family endonuclease</fullName>
    </submittedName>
</protein>
<dbReference type="OrthoDB" id="9799703at2"/>
<sequence>MGYAARQPVMTGDEYLVWEAGQTDRHELVDGEVYAMAGAEAGHVTTAGNLYMALRQHLRGTPCMTFISDMKLHVAARDSYFYPDVFVTCAEADRASRLVMREPVLVIEVLSPGTAAFDRGDKFAHYRQIASLQEIALVDIGSRRCDVYRRHGEGEGLWLLHPFESGEGVTFASVDLRLSAADLFADVDPEPAPRPRPAGSAP</sequence>
<dbReference type="AlphaFoldDB" id="A0A5C1Q1J5"/>
<proteinExistence type="predicted"/>
<keyword evidence="5" id="KW-1185">Reference proteome</keyword>